<feature type="compositionally biased region" description="Low complexity" evidence="1">
    <location>
        <begin position="57"/>
        <end position="66"/>
    </location>
</feature>
<evidence type="ECO:0000313" key="3">
    <source>
        <dbReference type="Proteomes" id="UP001596548"/>
    </source>
</evidence>
<feature type="region of interest" description="Disordered" evidence="1">
    <location>
        <begin position="150"/>
        <end position="189"/>
    </location>
</feature>
<evidence type="ECO:0008006" key="4">
    <source>
        <dbReference type="Google" id="ProtNLM"/>
    </source>
</evidence>
<gene>
    <name evidence="2" type="ORF">ACFQS1_21180</name>
</gene>
<keyword evidence="3" id="KW-1185">Reference proteome</keyword>
<protein>
    <recommendedName>
        <fullName evidence="4">Antifreeze protein</fullName>
    </recommendedName>
</protein>
<feature type="compositionally biased region" description="Gly residues" evidence="1">
    <location>
        <begin position="67"/>
        <end position="82"/>
    </location>
</feature>
<name>A0ABW2HWM2_9ACTN</name>
<dbReference type="RefSeq" id="WP_378970943.1">
    <property type="nucleotide sequence ID" value="NZ_JBHTBJ010000015.1"/>
</dbReference>
<dbReference type="EMBL" id="JBHTBJ010000015">
    <property type="protein sequence ID" value="MFC7276512.1"/>
    <property type="molecule type" value="Genomic_DNA"/>
</dbReference>
<dbReference type="Proteomes" id="UP001596548">
    <property type="component" value="Unassembled WGS sequence"/>
</dbReference>
<comment type="caution">
    <text evidence="2">The sequence shown here is derived from an EMBL/GenBank/DDBJ whole genome shotgun (WGS) entry which is preliminary data.</text>
</comment>
<feature type="region of interest" description="Disordered" evidence="1">
    <location>
        <begin position="1"/>
        <end position="41"/>
    </location>
</feature>
<feature type="compositionally biased region" description="Low complexity" evidence="1">
    <location>
        <begin position="150"/>
        <end position="159"/>
    </location>
</feature>
<sequence length="189" mass="17272">MTTRDCRGAGGGAAAGGSRRATRRSPVSVRHAFGSPDGAAVRRSAVSLRQALCSPDGARWASSGSSRAGGGQPADGGAGGAEVGPCRTGEIGSSEKPNEARELAAAGAAPALAAAAGAKAGAAPALGAAAGAKAAAAGAKAAAAPAAGTKAACAGADAGRTPDAGPGDAAGISVPSVNQEPPVVVSAGG</sequence>
<organism evidence="2 3">
    <name type="scientific">Paractinoplanes rhizophilus</name>
    <dbReference type="NCBI Taxonomy" id="1416877"/>
    <lineage>
        <taxon>Bacteria</taxon>
        <taxon>Bacillati</taxon>
        <taxon>Actinomycetota</taxon>
        <taxon>Actinomycetes</taxon>
        <taxon>Micromonosporales</taxon>
        <taxon>Micromonosporaceae</taxon>
        <taxon>Paractinoplanes</taxon>
    </lineage>
</organism>
<feature type="region of interest" description="Disordered" evidence="1">
    <location>
        <begin position="55"/>
        <end position="107"/>
    </location>
</feature>
<reference evidence="3" key="1">
    <citation type="journal article" date="2019" name="Int. J. Syst. Evol. Microbiol.">
        <title>The Global Catalogue of Microorganisms (GCM) 10K type strain sequencing project: providing services to taxonomists for standard genome sequencing and annotation.</title>
        <authorList>
            <consortium name="The Broad Institute Genomics Platform"/>
            <consortium name="The Broad Institute Genome Sequencing Center for Infectious Disease"/>
            <person name="Wu L."/>
            <person name="Ma J."/>
        </authorList>
    </citation>
    <scope>NUCLEOTIDE SEQUENCE [LARGE SCALE GENOMIC DNA]</scope>
    <source>
        <strain evidence="3">XZYJT-10</strain>
    </source>
</reference>
<accession>A0ABW2HWM2</accession>
<evidence type="ECO:0000256" key="1">
    <source>
        <dbReference type="SAM" id="MobiDB-lite"/>
    </source>
</evidence>
<proteinExistence type="predicted"/>
<evidence type="ECO:0000313" key="2">
    <source>
        <dbReference type="EMBL" id="MFC7276512.1"/>
    </source>
</evidence>